<dbReference type="RefSeq" id="WP_200971260.1">
    <property type="nucleotide sequence ID" value="NZ_CP065592.1"/>
</dbReference>
<dbReference type="EMBL" id="CP065592">
    <property type="protein sequence ID" value="QPQ54669.1"/>
    <property type="molecule type" value="Genomic_DNA"/>
</dbReference>
<reference evidence="5 6" key="1">
    <citation type="submission" date="2020-11" db="EMBL/GenBank/DDBJ databases">
        <title>Genome seq and assembly of Sphingosinicella sp.</title>
        <authorList>
            <person name="Chhetri G."/>
        </authorList>
    </citation>
    <scope>NUCLEOTIDE SEQUENCE [LARGE SCALE GENOMIC DNA]</scope>
    <source>
        <strain evidence="5 6">UDD2</strain>
    </source>
</reference>
<evidence type="ECO:0000313" key="5">
    <source>
        <dbReference type="EMBL" id="QPQ54669.1"/>
    </source>
</evidence>
<proteinExistence type="predicted"/>
<organism evidence="5 6">
    <name type="scientific">Allosphingosinicella flava</name>
    <dbReference type="NCBI Taxonomy" id="2771430"/>
    <lineage>
        <taxon>Bacteria</taxon>
        <taxon>Pseudomonadati</taxon>
        <taxon>Pseudomonadota</taxon>
        <taxon>Alphaproteobacteria</taxon>
        <taxon>Sphingomonadales</taxon>
        <taxon>Sphingomonadaceae</taxon>
        <taxon>Allosphingosinicella</taxon>
    </lineage>
</organism>
<feature type="domain" description="Outer membrane protein assembly factor BamE" evidence="4">
    <location>
        <begin position="32"/>
        <end position="105"/>
    </location>
</feature>
<dbReference type="Proteomes" id="UP000594873">
    <property type="component" value="Chromosome"/>
</dbReference>
<dbReference type="InterPro" id="IPR037873">
    <property type="entry name" value="BamE-like"/>
</dbReference>
<feature type="signal peptide" evidence="3">
    <location>
        <begin position="1"/>
        <end position="23"/>
    </location>
</feature>
<dbReference type="AlphaFoldDB" id="A0A7T2LLQ0"/>
<name>A0A7T2LLQ0_9SPHN</name>
<gene>
    <name evidence="5" type="ORF">IC614_10090</name>
</gene>
<evidence type="ECO:0000256" key="2">
    <source>
        <dbReference type="ARBA" id="ARBA00023136"/>
    </source>
</evidence>
<dbReference type="Pfam" id="PF04355">
    <property type="entry name" value="BamE"/>
    <property type="match status" value="1"/>
</dbReference>
<accession>A0A7T2LLQ0</accession>
<dbReference type="GO" id="GO:0019867">
    <property type="term" value="C:outer membrane"/>
    <property type="evidence" value="ECO:0007669"/>
    <property type="project" value="InterPro"/>
</dbReference>
<dbReference type="PROSITE" id="PS51257">
    <property type="entry name" value="PROKAR_LIPOPROTEIN"/>
    <property type="match status" value="1"/>
</dbReference>
<keyword evidence="1 3" id="KW-0732">Signal</keyword>
<dbReference type="Gene3D" id="3.30.1450.10">
    <property type="match status" value="1"/>
</dbReference>
<dbReference type="InterPro" id="IPR007450">
    <property type="entry name" value="BamE_dom"/>
</dbReference>
<evidence type="ECO:0000259" key="4">
    <source>
        <dbReference type="Pfam" id="PF04355"/>
    </source>
</evidence>
<sequence>MTLRIGRSVALASLLAASALVSACGQITDRQGYMQDPVLTASIQPGVDNRESVAGTLGRPTFVGQFDQRDWYYVTRVTKQFGFNLPRPATQSVLHIRFDEAGNVLTTERTGIDKVASIQPYDEKTPTLGRDRSFLEELFGNIGTVGAPGAGTNPTPQ</sequence>
<evidence type="ECO:0000256" key="1">
    <source>
        <dbReference type="ARBA" id="ARBA00022729"/>
    </source>
</evidence>
<evidence type="ECO:0000256" key="3">
    <source>
        <dbReference type="SAM" id="SignalP"/>
    </source>
</evidence>
<keyword evidence="2" id="KW-0472">Membrane</keyword>
<protein>
    <submittedName>
        <fullName evidence="5">Outer membrane protein assembly factor BamE</fullName>
    </submittedName>
</protein>
<keyword evidence="6" id="KW-1185">Reference proteome</keyword>
<evidence type="ECO:0000313" key="6">
    <source>
        <dbReference type="Proteomes" id="UP000594873"/>
    </source>
</evidence>
<feature type="chain" id="PRO_5032682473" evidence="3">
    <location>
        <begin position="24"/>
        <end position="157"/>
    </location>
</feature>
<dbReference type="KEGG" id="sflv:IC614_10090"/>